<dbReference type="Pfam" id="PF00250">
    <property type="entry name" value="Forkhead"/>
    <property type="match status" value="1"/>
</dbReference>
<comment type="subcellular location">
    <subcellularLocation>
        <location evidence="6">Nucleus</location>
    </subcellularLocation>
</comment>
<keyword evidence="1 6" id="KW-0238">DNA-binding</keyword>
<dbReference type="GO" id="GO:0005634">
    <property type="term" value="C:nucleus"/>
    <property type="evidence" value="ECO:0007669"/>
    <property type="project" value="UniProtKB-SubCell"/>
</dbReference>
<dbReference type="PROSITE" id="PS00657">
    <property type="entry name" value="FORK_HEAD_1"/>
    <property type="match status" value="1"/>
</dbReference>
<dbReference type="GO" id="GO:0030154">
    <property type="term" value="P:cell differentiation"/>
    <property type="evidence" value="ECO:0007669"/>
    <property type="project" value="TreeGrafter"/>
</dbReference>
<dbReference type="FunFam" id="1.10.10.10:FF:000135">
    <property type="entry name" value="forkhead box protein G1"/>
    <property type="match status" value="1"/>
</dbReference>
<gene>
    <name evidence="8" type="ORF">X798_02457</name>
</gene>
<dbReference type="InterPro" id="IPR001766">
    <property type="entry name" value="Fork_head_dom"/>
</dbReference>
<name>A0A238BZ95_9BILA</name>
<dbReference type="GO" id="GO:0000981">
    <property type="term" value="F:DNA-binding transcription factor activity, RNA polymerase II-specific"/>
    <property type="evidence" value="ECO:0007669"/>
    <property type="project" value="TreeGrafter"/>
</dbReference>
<dbReference type="PANTHER" id="PTHR11829">
    <property type="entry name" value="FORKHEAD BOX PROTEIN"/>
    <property type="match status" value="1"/>
</dbReference>
<dbReference type="SMART" id="SM00339">
    <property type="entry name" value="FH"/>
    <property type="match status" value="1"/>
</dbReference>
<evidence type="ECO:0000313" key="9">
    <source>
        <dbReference type="Proteomes" id="UP000242913"/>
    </source>
</evidence>
<dbReference type="PROSITE" id="PS00658">
    <property type="entry name" value="FORK_HEAD_2"/>
    <property type="match status" value="1"/>
</dbReference>
<dbReference type="InterPro" id="IPR030456">
    <property type="entry name" value="TF_fork_head_CS_2"/>
</dbReference>
<organism evidence="8 9">
    <name type="scientific">Onchocerca flexuosa</name>
    <dbReference type="NCBI Taxonomy" id="387005"/>
    <lineage>
        <taxon>Eukaryota</taxon>
        <taxon>Metazoa</taxon>
        <taxon>Ecdysozoa</taxon>
        <taxon>Nematoda</taxon>
        <taxon>Chromadorea</taxon>
        <taxon>Rhabditida</taxon>
        <taxon>Spirurina</taxon>
        <taxon>Spiruromorpha</taxon>
        <taxon>Filarioidea</taxon>
        <taxon>Onchocercidae</taxon>
        <taxon>Onchocerca</taxon>
    </lineage>
</organism>
<comment type="function">
    <text evidence="3">Transcription factor. Plays a role in embryogenesis and later development, perhaps acting redundantly with forkhead protein pes-1.</text>
</comment>
<evidence type="ECO:0000313" key="8">
    <source>
        <dbReference type="EMBL" id="OZC10414.1"/>
    </source>
</evidence>
<feature type="domain" description="Fork-head" evidence="7">
    <location>
        <begin position="63"/>
        <end position="155"/>
    </location>
</feature>
<evidence type="ECO:0000259" key="7">
    <source>
        <dbReference type="PROSITE" id="PS50039"/>
    </source>
</evidence>
<dbReference type="OrthoDB" id="691130at2759"/>
<evidence type="ECO:0000256" key="3">
    <source>
        <dbReference type="ARBA" id="ARBA00056063"/>
    </source>
</evidence>
<keyword evidence="9" id="KW-1185">Reference proteome</keyword>
<evidence type="ECO:0000256" key="6">
    <source>
        <dbReference type="PROSITE-ProRule" id="PRU00089"/>
    </source>
</evidence>
<dbReference type="PRINTS" id="PR00053">
    <property type="entry name" value="FORKHEAD"/>
</dbReference>
<feature type="DNA-binding region" description="Fork-head" evidence="6">
    <location>
        <begin position="63"/>
        <end position="155"/>
    </location>
</feature>
<dbReference type="AlphaFoldDB" id="A0A238BZ95"/>
<dbReference type="Gene3D" id="1.10.10.10">
    <property type="entry name" value="Winged helix-like DNA-binding domain superfamily/Winged helix DNA-binding domain"/>
    <property type="match status" value="1"/>
</dbReference>
<dbReference type="InterPro" id="IPR050211">
    <property type="entry name" value="FOX_domain-containing"/>
</dbReference>
<reference evidence="8 9" key="1">
    <citation type="submission" date="2015-12" db="EMBL/GenBank/DDBJ databases">
        <title>Draft genome of the nematode, Onchocerca flexuosa.</title>
        <authorList>
            <person name="Mitreva M."/>
        </authorList>
    </citation>
    <scope>NUCLEOTIDE SEQUENCE [LARGE SCALE GENOMIC DNA]</scope>
    <source>
        <strain evidence="8">Red Deer</strain>
    </source>
</reference>
<dbReference type="InterPro" id="IPR036388">
    <property type="entry name" value="WH-like_DNA-bd_sf"/>
</dbReference>
<dbReference type="PANTHER" id="PTHR11829:SF402">
    <property type="entry name" value="FORK HEAD DOMAIN-CONTAINING PROTEIN FD3-RELATED"/>
    <property type="match status" value="1"/>
</dbReference>
<dbReference type="PROSITE" id="PS50039">
    <property type="entry name" value="FORK_HEAD_3"/>
    <property type="match status" value="1"/>
</dbReference>
<evidence type="ECO:0000256" key="2">
    <source>
        <dbReference type="ARBA" id="ARBA00023242"/>
    </source>
</evidence>
<dbReference type="Proteomes" id="UP000242913">
    <property type="component" value="Unassembled WGS sequence"/>
</dbReference>
<dbReference type="GO" id="GO:0009653">
    <property type="term" value="P:anatomical structure morphogenesis"/>
    <property type="evidence" value="ECO:0007669"/>
    <property type="project" value="TreeGrafter"/>
</dbReference>
<dbReference type="InterPro" id="IPR018122">
    <property type="entry name" value="TF_fork_head_CS_1"/>
</dbReference>
<accession>A0A238BZ95</accession>
<proteinExistence type="predicted"/>
<protein>
    <recommendedName>
        <fullName evidence="4">Forkhead box protein fkh-2</fullName>
    </recommendedName>
    <alternativeName>
        <fullName evidence="5">Forkhead transcription factor family member fkh-2</fullName>
    </alternativeName>
</protein>
<keyword evidence="2 6" id="KW-0539">Nucleus</keyword>
<evidence type="ECO:0000256" key="5">
    <source>
        <dbReference type="ARBA" id="ARBA00077297"/>
    </source>
</evidence>
<sequence>MHDEDCQLPSLDWLINSVKRKSSTLHIPDPSASNFLQHAKHSRIHNSQKSTPKDVDFSNEAIKPPYSYAQLITLAMRHHGQSKVLLSDIYDYVKKNFAWYRKTDITWQNSIRHNLSLNKQFIKLPRKKGEKGKGSYWMLNQNAMDSSGIKMRKNESTHNKLKVLEKNCKPTLNPAILSFLKKQNERKKQSNINNLHSSNVSGQTPQIMEIGVKEAFRPEDIELTSIDGNVGFHLTSVSSQTISSFTEYENDQELLQTTDQRNSYCQLQTVTENDKSPAWWRNQENSNFFNSPDFGQPPLPRFTDVFANGSFENLGGSNAESEEHPWQEIDLKITDECLFFDLSM</sequence>
<evidence type="ECO:0000256" key="1">
    <source>
        <dbReference type="ARBA" id="ARBA00023125"/>
    </source>
</evidence>
<evidence type="ECO:0000256" key="4">
    <source>
        <dbReference type="ARBA" id="ARBA00071019"/>
    </source>
</evidence>
<dbReference type="SUPFAM" id="SSF46785">
    <property type="entry name" value="Winged helix' DNA-binding domain"/>
    <property type="match status" value="1"/>
</dbReference>
<dbReference type="GO" id="GO:0000978">
    <property type="term" value="F:RNA polymerase II cis-regulatory region sequence-specific DNA binding"/>
    <property type="evidence" value="ECO:0007669"/>
    <property type="project" value="TreeGrafter"/>
</dbReference>
<dbReference type="InterPro" id="IPR036390">
    <property type="entry name" value="WH_DNA-bd_sf"/>
</dbReference>
<dbReference type="EMBL" id="KZ269986">
    <property type="protein sequence ID" value="OZC10414.1"/>
    <property type="molecule type" value="Genomic_DNA"/>
</dbReference>